<comment type="caution">
    <text evidence="3">The sequence shown here is derived from an EMBL/GenBank/DDBJ whole genome shotgun (WGS) entry which is preliminary data.</text>
</comment>
<gene>
    <name evidence="3" type="ORF">GGX14DRAFT_192785</name>
</gene>
<evidence type="ECO:0000313" key="4">
    <source>
        <dbReference type="Proteomes" id="UP001219525"/>
    </source>
</evidence>
<keyword evidence="2" id="KW-1133">Transmembrane helix</keyword>
<evidence type="ECO:0000256" key="2">
    <source>
        <dbReference type="SAM" id="Phobius"/>
    </source>
</evidence>
<keyword evidence="4" id="KW-1185">Reference proteome</keyword>
<feature type="transmembrane region" description="Helical" evidence="2">
    <location>
        <begin position="169"/>
        <end position="190"/>
    </location>
</feature>
<dbReference type="AlphaFoldDB" id="A0AAD6VXE6"/>
<feature type="transmembrane region" description="Helical" evidence="2">
    <location>
        <begin position="103"/>
        <end position="121"/>
    </location>
</feature>
<keyword evidence="2" id="KW-0812">Transmembrane</keyword>
<accession>A0AAD6VXE6</accession>
<feature type="transmembrane region" description="Helical" evidence="2">
    <location>
        <begin position="242"/>
        <end position="265"/>
    </location>
</feature>
<feature type="compositionally biased region" description="Basic and acidic residues" evidence="1">
    <location>
        <begin position="334"/>
        <end position="344"/>
    </location>
</feature>
<dbReference type="EMBL" id="JARJCW010000008">
    <property type="protein sequence ID" value="KAJ7221699.1"/>
    <property type="molecule type" value="Genomic_DNA"/>
</dbReference>
<protein>
    <submittedName>
        <fullName evidence="3">Uncharacterized protein</fullName>
    </submittedName>
</protein>
<proteinExistence type="predicted"/>
<feature type="transmembrane region" description="Helical" evidence="2">
    <location>
        <begin position="48"/>
        <end position="66"/>
    </location>
</feature>
<sequence>MVQFLSPDKAGLLSTILEAILYGFSVLMFIATLWILTRRRTAKQINRPMVVIACLLFILSTIHLGVDISRLDFGFIESRSSYPGGPTAFFANPSEKSFVFKNAIYTFQTVLGDGVVIYRCYKVWQSIWVVMLPSILWIGVATAGAGSVYTCTTPFTDATNIYALRLGHWITAFYSTTLSCNLTATLLLAYRLWTINRNVHESRVGNGVVIPVLLIVVDAGALYSMTLIAALVAFALKSNGQYVVLDMVTPIISIAFYMVIIRLGIAQNVSRSLNGGVSTHGASIPRMPLSRAEVSNRLKPMHVRIDVEQMAYGGHPDDKAQEAGVSQDEIESATSRRSDAVTGY</sequence>
<dbReference type="Proteomes" id="UP001219525">
    <property type="component" value="Unassembled WGS sequence"/>
</dbReference>
<evidence type="ECO:0000313" key="3">
    <source>
        <dbReference type="EMBL" id="KAJ7221699.1"/>
    </source>
</evidence>
<evidence type="ECO:0000256" key="1">
    <source>
        <dbReference type="SAM" id="MobiDB-lite"/>
    </source>
</evidence>
<feature type="transmembrane region" description="Helical" evidence="2">
    <location>
        <begin position="12"/>
        <end position="36"/>
    </location>
</feature>
<organism evidence="3 4">
    <name type="scientific">Mycena pura</name>
    <dbReference type="NCBI Taxonomy" id="153505"/>
    <lineage>
        <taxon>Eukaryota</taxon>
        <taxon>Fungi</taxon>
        <taxon>Dikarya</taxon>
        <taxon>Basidiomycota</taxon>
        <taxon>Agaricomycotina</taxon>
        <taxon>Agaricomycetes</taxon>
        <taxon>Agaricomycetidae</taxon>
        <taxon>Agaricales</taxon>
        <taxon>Marasmiineae</taxon>
        <taxon>Mycenaceae</taxon>
        <taxon>Mycena</taxon>
    </lineage>
</organism>
<name>A0AAD6VXE6_9AGAR</name>
<feature type="region of interest" description="Disordered" evidence="1">
    <location>
        <begin position="316"/>
        <end position="344"/>
    </location>
</feature>
<reference evidence="3" key="1">
    <citation type="submission" date="2023-03" db="EMBL/GenBank/DDBJ databases">
        <title>Massive genome expansion in bonnet fungi (Mycena s.s.) driven by repeated elements and novel gene families across ecological guilds.</title>
        <authorList>
            <consortium name="Lawrence Berkeley National Laboratory"/>
            <person name="Harder C.B."/>
            <person name="Miyauchi S."/>
            <person name="Viragh M."/>
            <person name="Kuo A."/>
            <person name="Thoen E."/>
            <person name="Andreopoulos B."/>
            <person name="Lu D."/>
            <person name="Skrede I."/>
            <person name="Drula E."/>
            <person name="Henrissat B."/>
            <person name="Morin E."/>
            <person name="Kohler A."/>
            <person name="Barry K."/>
            <person name="LaButti K."/>
            <person name="Morin E."/>
            <person name="Salamov A."/>
            <person name="Lipzen A."/>
            <person name="Mereny Z."/>
            <person name="Hegedus B."/>
            <person name="Baldrian P."/>
            <person name="Stursova M."/>
            <person name="Weitz H."/>
            <person name="Taylor A."/>
            <person name="Grigoriev I.V."/>
            <person name="Nagy L.G."/>
            <person name="Martin F."/>
            <person name="Kauserud H."/>
        </authorList>
    </citation>
    <scope>NUCLEOTIDE SEQUENCE</scope>
    <source>
        <strain evidence="3">9144</strain>
    </source>
</reference>
<feature type="transmembrane region" description="Helical" evidence="2">
    <location>
        <begin position="211"/>
        <end position="236"/>
    </location>
</feature>
<keyword evidence="2" id="KW-0472">Membrane</keyword>
<feature type="transmembrane region" description="Helical" evidence="2">
    <location>
        <begin position="128"/>
        <end position="149"/>
    </location>
</feature>